<protein>
    <submittedName>
        <fullName evidence="2">Uncharacterized protein</fullName>
    </submittedName>
</protein>
<keyword evidence="1" id="KW-0472">Membrane</keyword>
<keyword evidence="1" id="KW-0812">Transmembrane</keyword>
<dbReference type="EMBL" id="QEYI01000002">
    <property type="protein sequence ID" value="PWE22212.1"/>
    <property type="molecule type" value="Genomic_DNA"/>
</dbReference>
<proteinExistence type="predicted"/>
<evidence type="ECO:0000313" key="2">
    <source>
        <dbReference type="EMBL" id="PWE22212.1"/>
    </source>
</evidence>
<sequence>MFKKDTLFINLIKQNNQLKIEQKKFKKDTPIKVSSSTYLVDEDIIPSNISQKLNAIQISQESYLSTLLLSDTTKIVPKKSAKVKDCTIIDFDLRHDIVVLDTTLFETKNYFASCGIDFIYSAFHIMKQHIIRHTPKSELIVFIYNSRAYILIVDKHSNIIYNEVIPLLSFDTVKKTHFYENDIEGQKLFDELYYLELNNILQNVLLTFHKQRDDIFVQKISLLLPLKNLSKEQINSLSQELKLKIDDFTVDIDKELDILTKENLGVNSFVKPRAKKVKNDPRYIILVFLFAFLIYGAYYVFKDINFINLAQQLDLIKKEKKVEINLPNHVEANELFAQKIQNIFQTVPQKVMINSMKLDKNSLELEVLVKDDTNLKLFTSSLSGIYKNYKMNKLDNNPEDFSVNLSFENEIDSLDSMKKSIKIEYMSDDIFTIDEIKEHLQILLTQNSEIVFVKQERVDELNKLTFSAKINNSNPQEFFDLIAKLNEELYSINLSFPILMQNNQEDGIEIKFYLDYFQKRD</sequence>
<keyword evidence="1" id="KW-1133">Transmembrane helix</keyword>
<dbReference type="RefSeq" id="WP_109065986.1">
    <property type="nucleotide sequence ID" value="NZ_JAODBW010000002.1"/>
</dbReference>
<accession>A0A2U2C1L6</accession>
<reference evidence="2 3" key="1">
    <citation type="submission" date="2018-05" db="EMBL/GenBank/DDBJ databases">
        <title>Antimicrobial susceptibility testing and genomic analysis of Arcobacter skirrowii strains and one Arcobacter butzleri isolated from German poultry farms.</title>
        <authorList>
            <person name="Haenel I."/>
            <person name="Hotzel H."/>
            <person name="Tomaso H."/>
            <person name="Busch A."/>
        </authorList>
    </citation>
    <scope>NUCLEOTIDE SEQUENCE [LARGE SCALE GENOMIC DNA]</scope>
    <source>
        <strain evidence="3">v</strain>
    </source>
</reference>
<name>A0A2U2C1L6_9BACT</name>
<dbReference type="AlphaFoldDB" id="A0A2U2C1L6"/>
<comment type="caution">
    <text evidence="2">The sequence shown here is derived from an EMBL/GenBank/DDBJ whole genome shotgun (WGS) entry which is preliminary data.</text>
</comment>
<evidence type="ECO:0000313" key="3">
    <source>
        <dbReference type="Proteomes" id="UP000245014"/>
    </source>
</evidence>
<gene>
    <name evidence="2" type="ORF">DF188_03630</name>
</gene>
<feature type="transmembrane region" description="Helical" evidence="1">
    <location>
        <begin position="283"/>
        <end position="301"/>
    </location>
</feature>
<evidence type="ECO:0000256" key="1">
    <source>
        <dbReference type="SAM" id="Phobius"/>
    </source>
</evidence>
<dbReference type="Proteomes" id="UP000245014">
    <property type="component" value="Unassembled WGS sequence"/>
</dbReference>
<dbReference type="STRING" id="28200.GCA_001572935_01070"/>
<organism evidence="2 3">
    <name type="scientific">Aliarcobacter skirrowii</name>
    <dbReference type="NCBI Taxonomy" id="28200"/>
    <lineage>
        <taxon>Bacteria</taxon>
        <taxon>Pseudomonadati</taxon>
        <taxon>Campylobacterota</taxon>
        <taxon>Epsilonproteobacteria</taxon>
        <taxon>Campylobacterales</taxon>
        <taxon>Arcobacteraceae</taxon>
        <taxon>Aliarcobacter</taxon>
    </lineage>
</organism>